<proteinExistence type="predicted"/>
<reference evidence="1 2" key="1">
    <citation type="submission" date="2019-07" db="EMBL/GenBank/DDBJ databases">
        <title>Whole genome shotgun sequence of Brevifollis gellanilyticus NBRC 108608.</title>
        <authorList>
            <person name="Hosoyama A."/>
            <person name="Uohara A."/>
            <person name="Ohji S."/>
            <person name="Ichikawa N."/>
        </authorList>
    </citation>
    <scope>NUCLEOTIDE SEQUENCE [LARGE SCALE GENOMIC DNA]</scope>
    <source>
        <strain evidence="1 2">NBRC 108608</strain>
    </source>
</reference>
<dbReference type="PROSITE" id="PS51318">
    <property type="entry name" value="TAT"/>
    <property type="match status" value="1"/>
</dbReference>
<sequence>MNIATKRHLDRRAFLRGTGAVLSLPFLEAMVPAFATRAQAAVGQPPPRFLAMCATLGFHTPFLFPQETGMDYTPTPYLEPLKDLRGDFSVISGLQHMEQNGANGHTSEMTWLTSAKHPGLAGFKNTISIDQLIAETVGTQTRFPSLVLGTGNESLSWSASGVPLPAESSPSKAFQQLFVDGTPKEIEAQVRGLKRGRSILDTVMGQAKKLHGELGKRDQEKLDEYFSAVRDLEGRLVQNEEWAQKPKPRVDAKPPTDIQSRTDAIGKMKLLQDLVLLALQTDSTRTVTLRLSGMNAVPEIEGVKNDWHNLSHHGQDQAKIDELKVIETAEFAALGDFLRKLKATQDNGRPLLDTTSVLFGSNLGNASAHSTANIPMLFAGGGYNHGRHIAVDKEKHVFSNLFVSVAQRMGVETDKFGFSTGVLDIDQA</sequence>
<dbReference type="EMBL" id="BKAG01000074">
    <property type="protein sequence ID" value="GEP46161.1"/>
    <property type="molecule type" value="Genomic_DNA"/>
</dbReference>
<evidence type="ECO:0000313" key="2">
    <source>
        <dbReference type="Proteomes" id="UP000321577"/>
    </source>
</evidence>
<comment type="caution">
    <text evidence="1">The sequence shown here is derived from an EMBL/GenBank/DDBJ whole genome shotgun (WGS) entry which is preliminary data.</text>
</comment>
<dbReference type="AlphaFoldDB" id="A0A512MIM9"/>
<dbReference type="InterPro" id="IPR011447">
    <property type="entry name" value="DUF1552"/>
</dbReference>
<dbReference type="Proteomes" id="UP000321577">
    <property type="component" value="Unassembled WGS sequence"/>
</dbReference>
<dbReference type="OrthoDB" id="9146593at2"/>
<gene>
    <name evidence="1" type="ORF">BGE01nite_54520</name>
</gene>
<evidence type="ECO:0008006" key="3">
    <source>
        <dbReference type="Google" id="ProtNLM"/>
    </source>
</evidence>
<name>A0A512MIM9_9BACT</name>
<keyword evidence="2" id="KW-1185">Reference proteome</keyword>
<dbReference type="RefSeq" id="WP_146855775.1">
    <property type="nucleotide sequence ID" value="NZ_BKAG01000074.1"/>
</dbReference>
<accession>A0A512MIM9</accession>
<protein>
    <recommendedName>
        <fullName evidence="3">DUF1552 domain-containing protein</fullName>
    </recommendedName>
</protein>
<dbReference type="Pfam" id="PF07586">
    <property type="entry name" value="HXXSHH"/>
    <property type="match status" value="1"/>
</dbReference>
<evidence type="ECO:0000313" key="1">
    <source>
        <dbReference type="EMBL" id="GEP46161.1"/>
    </source>
</evidence>
<dbReference type="InterPro" id="IPR006311">
    <property type="entry name" value="TAT_signal"/>
</dbReference>
<organism evidence="1 2">
    <name type="scientific">Brevifollis gellanilyticus</name>
    <dbReference type="NCBI Taxonomy" id="748831"/>
    <lineage>
        <taxon>Bacteria</taxon>
        <taxon>Pseudomonadati</taxon>
        <taxon>Verrucomicrobiota</taxon>
        <taxon>Verrucomicrobiia</taxon>
        <taxon>Verrucomicrobiales</taxon>
        <taxon>Verrucomicrobiaceae</taxon>
    </lineage>
</organism>